<name>A0AAV4FSY5_9GAST</name>
<evidence type="ECO:0000313" key="1">
    <source>
        <dbReference type="EMBL" id="GFR76538.1"/>
    </source>
</evidence>
<sequence>MGAAVRCDKEQIHLTDGIEKSPTMMYYVTARRQCARLGSTAPVPESSLLPDVTDQLELHQTTGHAASVAAAGYQARGGRHL</sequence>
<organism evidence="1 2">
    <name type="scientific">Elysia marginata</name>
    <dbReference type="NCBI Taxonomy" id="1093978"/>
    <lineage>
        <taxon>Eukaryota</taxon>
        <taxon>Metazoa</taxon>
        <taxon>Spiralia</taxon>
        <taxon>Lophotrochozoa</taxon>
        <taxon>Mollusca</taxon>
        <taxon>Gastropoda</taxon>
        <taxon>Heterobranchia</taxon>
        <taxon>Euthyneura</taxon>
        <taxon>Panpulmonata</taxon>
        <taxon>Sacoglossa</taxon>
        <taxon>Placobranchoidea</taxon>
        <taxon>Plakobranchidae</taxon>
        <taxon>Elysia</taxon>
    </lineage>
</organism>
<dbReference type="EMBL" id="BMAT01008025">
    <property type="protein sequence ID" value="GFR76538.1"/>
    <property type="molecule type" value="Genomic_DNA"/>
</dbReference>
<accession>A0AAV4FSY5</accession>
<dbReference type="Proteomes" id="UP000762676">
    <property type="component" value="Unassembled WGS sequence"/>
</dbReference>
<protein>
    <recommendedName>
        <fullName evidence="3">Sema domain-containing protein</fullName>
    </recommendedName>
</protein>
<reference evidence="1 2" key="1">
    <citation type="journal article" date="2021" name="Elife">
        <title>Chloroplast acquisition without the gene transfer in kleptoplastic sea slugs, Plakobranchus ocellatus.</title>
        <authorList>
            <person name="Maeda T."/>
            <person name="Takahashi S."/>
            <person name="Yoshida T."/>
            <person name="Shimamura S."/>
            <person name="Takaki Y."/>
            <person name="Nagai Y."/>
            <person name="Toyoda A."/>
            <person name="Suzuki Y."/>
            <person name="Arimoto A."/>
            <person name="Ishii H."/>
            <person name="Satoh N."/>
            <person name="Nishiyama T."/>
            <person name="Hasebe M."/>
            <person name="Maruyama T."/>
            <person name="Minagawa J."/>
            <person name="Obokata J."/>
            <person name="Shigenobu S."/>
        </authorList>
    </citation>
    <scope>NUCLEOTIDE SEQUENCE [LARGE SCALE GENOMIC DNA]</scope>
</reference>
<keyword evidence="2" id="KW-1185">Reference proteome</keyword>
<comment type="caution">
    <text evidence="1">The sequence shown here is derived from an EMBL/GenBank/DDBJ whole genome shotgun (WGS) entry which is preliminary data.</text>
</comment>
<evidence type="ECO:0008006" key="3">
    <source>
        <dbReference type="Google" id="ProtNLM"/>
    </source>
</evidence>
<proteinExistence type="predicted"/>
<evidence type="ECO:0000313" key="2">
    <source>
        <dbReference type="Proteomes" id="UP000762676"/>
    </source>
</evidence>
<gene>
    <name evidence="1" type="ORF">ElyMa_003946500</name>
</gene>
<dbReference type="AlphaFoldDB" id="A0AAV4FSY5"/>